<dbReference type="EMBL" id="JADJEV010000003">
    <property type="protein sequence ID" value="MBK6973042.1"/>
    <property type="molecule type" value="Genomic_DNA"/>
</dbReference>
<keyword evidence="2 6" id="KW-0547">Nucleotide-binding</keyword>
<dbReference type="EC" id="5.6.2.3" evidence="6"/>
<keyword evidence="3 6" id="KW-0378">Hydrolase</keyword>
<comment type="caution">
    <text evidence="8">The sequence shown here is derived from an EMBL/GenBank/DDBJ whole genome shotgun (WGS) entry which is preliminary data.</text>
</comment>
<name>A0A9D7HKG9_9PROT</name>
<dbReference type="GO" id="GO:0046872">
    <property type="term" value="F:metal ion binding"/>
    <property type="evidence" value="ECO:0007669"/>
    <property type="project" value="UniProtKB-KW"/>
</dbReference>
<evidence type="ECO:0000313" key="9">
    <source>
        <dbReference type="Proteomes" id="UP000807785"/>
    </source>
</evidence>
<dbReference type="InterPro" id="IPR006555">
    <property type="entry name" value="ATP-dep_Helicase_C"/>
</dbReference>
<dbReference type="GO" id="GO:0006281">
    <property type="term" value="P:DNA repair"/>
    <property type="evidence" value="ECO:0007669"/>
    <property type="project" value="TreeGrafter"/>
</dbReference>
<keyword evidence="6" id="KW-0413">Isomerase</keyword>
<comment type="function">
    <text evidence="6">DNA-dependent ATPase and 5'-3' DNA helicase. Unwinds D-loops, R-loops, forked DNA and G-quadruplex DNA.</text>
</comment>
<keyword evidence="4 6" id="KW-0067">ATP-binding</keyword>
<protein>
    <recommendedName>
        <fullName evidence="6">ATP-dependent DNA helicase DinG</fullName>
        <ecNumber evidence="6">5.6.2.3</ecNumber>
    </recommendedName>
    <alternativeName>
        <fullName evidence="6">DNA 5'-3' helicase DinG</fullName>
    </alternativeName>
</protein>
<dbReference type="GO" id="GO:0033677">
    <property type="term" value="F:DNA/RNA helicase activity"/>
    <property type="evidence" value="ECO:0007669"/>
    <property type="project" value="TreeGrafter"/>
</dbReference>
<comment type="catalytic activity">
    <reaction evidence="6">
        <text>ATP + H2O = ADP + phosphate + H(+)</text>
        <dbReference type="Rhea" id="RHEA:13065"/>
        <dbReference type="ChEBI" id="CHEBI:15377"/>
        <dbReference type="ChEBI" id="CHEBI:15378"/>
        <dbReference type="ChEBI" id="CHEBI:30616"/>
        <dbReference type="ChEBI" id="CHEBI:43474"/>
        <dbReference type="ChEBI" id="CHEBI:456216"/>
        <dbReference type="EC" id="5.6.2.3"/>
    </reaction>
</comment>
<dbReference type="HAMAP" id="MF_02205">
    <property type="entry name" value="DinG_proteobact"/>
    <property type="match status" value="1"/>
</dbReference>
<dbReference type="PROSITE" id="PS51193">
    <property type="entry name" value="HELICASE_ATP_BIND_2"/>
    <property type="match status" value="1"/>
</dbReference>
<dbReference type="GO" id="GO:0016818">
    <property type="term" value="F:hydrolase activity, acting on acid anhydrides, in phosphorus-containing anhydrides"/>
    <property type="evidence" value="ECO:0007669"/>
    <property type="project" value="InterPro"/>
</dbReference>
<dbReference type="GO" id="GO:0051539">
    <property type="term" value="F:4 iron, 4 sulfur cluster binding"/>
    <property type="evidence" value="ECO:0007669"/>
    <property type="project" value="UniProtKB-UniRule"/>
</dbReference>
<dbReference type="Proteomes" id="UP000807785">
    <property type="component" value="Unassembled WGS sequence"/>
</dbReference>
<dbReference type="AlphaFoldDB" id="A0A9D7HKG9"/>
<sequence>MVSNDERALIRHCMDALRAGLPGFQTRRPQLEMIGAVANALACGRSEDDGGTRGRNFALCEAGTGTGKTIAASVPALVMAKSRGKRLVISSSTIALQHQYSTKDIPTLQRLLPIDFTFAVAKGRRRYACTAKLFAVLEDARQTTLGLDGEHGDSPVDCDEAEPVERTLRELIELAQAFEGNDWNGDRDELKRPVSDDTWEQLTTDRQGCSGNRCPQFARCPFYAARQRLKEVDLIIANHDLVLASLQMDGRGVLPDAADTFYIFDEGHSLVAKVVEQFAAKHALQGGIEWLRGLADCVRDIVLGLHLDHDLYRDARTSCKDLSADLDDLSRALDRTGAFDEKPVRRFKNGIIPDWTRTPGINILSRGQRLQSTVALVREQMFEKGGSEPTMVSRLVSELGYFASKLENLVDTWTLMLADDAEQESPNARWIERTGDGTSHDYLVCASPISGADKLRRLLWNRASAAIVTSATLESCGSFGPYMRQAGLSVFPEVRTLTVDSPFDYRNKAKLIIPPMRSDPKEAKAHTDEIVELLPRIIHSRGTLVLFASGKQMREVHARLPPELQEATLMQGSMPKMAMLTRHKSAIEGGGRSILFGLSSLAEGVDLPGEACTHVIVAKLPFSVPDSPLEEARSEWITSLGRSPFVEIVLPAASIRLQQAVGRLLRTVNDHGTVTILDRRIITKRWGAALLKGLPDFTILVGKAANDAIARTCAPGFCA</sequence>
<dbReference type="InterPro" id="IPR027417">
    <property type="entry name" value="P-loop_NTPase"/>
</dbReference>
<keyword evidence="1 6" id="KW-0004">4Fe-4S</keyword>
<dbReference type="GO" id="GO:0009432">
    <property type="term" value="P:SOS response"/>
    <property type="evidence" value="ECO:0007669"/>
    <property type="project" value="TreeGrafter"/>
</dbReference>
<dbReference type="InterPro" id="IPR039000">
    <property type="entry name" value="DinG_proteobact"/>
</dbReference>
<feature type="binding site" evidence="6">
    <location>
        <position position="220"/>
    </location>
    <ligand>
        <name>[4Fe-4S] cluster</name>
        <dbReference type="ChEBI" id="CHEBI:49883"/>
    </ligand>
</feature>
<comment type="similarity">
    <text evidence="6">Belongs to the helicase family. DinG subfamily. Type 1 sub-subfamily.</text>
</comment>
<feature type="binding site" evidence="6">
    <location>
        <position position="214"/>
    </location>
    <ligand>
        <name>[4Fe-4S] cluster</name>
        <dbReference type="ChEBI" id="CHEBI:49883"/>
    </ligand>
</feature>
<dbReference type="SUPFAM" id="SSF52540">
    <property type="entry name" value="P-loop containing nucleoside triphosphate hydrolases"/>
    <property type="match status" value="1"/>
</dbReference>
<organism evidence="8 9">
    <name type="scientific">Candidatus Methylophosphatis roskildensis</name>
    <dbReference type="NCBI Taxonomy" id="2899263"/>
    <lineage>
        <taxon>Bacteria</taxon>
        <taxon>Pseudomonadati</taxon>
        <taxon>Pseudomonadota</taxon>
        <taxon>Betaproteobacteria</taxon>
        <taxon>Nitrosomonadales</taxon>
        <taxon>Sterolibacteriaceae</taxon>
        <taxon>Candidatus Methylophosphatis</taxon>
    </lineage>
</organism>
<comment type="cofactor">
    <cofactor evidence="6">
        <name>[4Fe-4S] cluster</name>
        <dbReference type="ChEBI" id="CHEBI:49883"/>
    </cofactor>
    <text evidence="6">Binds 1 [4Fe-4S] cluster.</text>
</comment>
<dbReference type="GO" id="GO:0043139">
    <property type="term" value="F:5'-3' DNA helicase activity"/>
    <property type="evidence" value="ECO:0007669"/>
    <property type="project" value="UniProtKB-UniRule"/>
</dbReference>
<keyword evidence="6" id="KW-0411">Iron-sulfur</keyword>
<evidence type="ECO:0000256" key="2">
    <source>
        <dbReference type="ARBA" id="ARBA00022741"/>
    </source>
</evidence>
<evidence type="ECO:0000313" key="8">
    <source>
        <dbReference type="EMBL" id="MBK6973042.1"/>
    </source>
</evidence>
<dbReference type="NCBIfam" id="NF008729">
    <property type="entry name" value="PRK11747.1"/>
    <property type="match status" value="1"/>
</dbReference>
<keyword evidence="6" id="KW-0479">Metal-binding</keyword>
<feature type="binding site" evidence="6">
    <location>
        <position position="209"/>
    </location>
    <ligand>
        <name>[4Fe-4S] cluster</name>
        <dbReference type="ChEBI" id="CHEBI:49883"/>
    </ligand>
</feature>
<dbReference type="InterPro" id="IPR045028">
    <property type="entry name" value="DinG/Rad3-like"/>
</dbReference>
<keyword evidence="6 8" id="KW-0347">Helicase</keyword>
<evidence type="ECO:0000256" key="5">
    <source>
        <dbReference type="ARBA" id="ARBA00023125"/>
    </source>
</evidence>
<dbReference type="PANTHER" id="PTHR11472:SF59">
    <property type="entry name" value="ATP-DEPENDENT DNA HELICASE DING"/>
    <property type="match status" value="1"/>
</dbReference>
<dbReference type="GO" id="GO:0003677">
    <property type="term" value="F:DNA binding"/>
    <property type="evidence" value="ECO:0007669"/>
    <property type="project" value="UniProtKB-UniRule"/>
</dbReference>
<evidence type="ECO:0000256" key="3">
    <source>
        <dbReference type="ARBA" id="ARBA00022801"/>
    </source>
</evidence>
<gene>
    <name evidence="6 8" type="primary">dinG</name>
    <name evidence="8" type="ORF">IPH26_08880</name>
</gene>
<dbReference type="PANTHER" id="PTHR11472">
    <property type="entry name" value="DNA REPAIR DEAD HELICASE RAD3/XP-D SUBFAMILY MEMBER"/>
    <property type="match status" value="1"/>
</dbReference>
<accession>A0A9D7HKG9</accession>
<dbReference type="Pfam" id="PF13307">
    <property type="entry name" value="Helicase_C_2"/>
    <property type="match status" value="1"/>
</dbReference>
<evidence type="ECO:0000256" key="1">
    <source>
        <dbReference type="ARBA" id="ARBA00022485"/>
    </source>
</evidence>
<feature type="domain" description="Helicase ATP-binding" evidence="7">
    <location>
        <begin position="16"/>
        <end position="316"/>
    </location>
</feature>
<proteinExistence type="inferred from homology"/>
<dbReference type="InterPro" id="IPR014013">
    <property type="entry name" value="Helic_SF1/SF2_ATP-bd_DinG/Rad3"/>
</dbReference>
<evidence type="ECO:0000256" key="4">
    <source>
        <dbReference type="ARBA" id="ARBA00022840"/>
    </source>
</evidence>
<evidence type="ECO:0000259" key="7">
    <source>
        <dbReference type="PROSITE" id="PS51193"/>
    </source>
</evidence>
<reference evidence="8" key="1">
    <citation type="submission" date="2020-10" db="EMBL/GenBank/DDBJ databases">
        <title>Connecting structure to function with the recovery of over 1000 high-quality activated sludge metagenome-assembled genomes encoding full-length rRNA genes using long-read sequencing.</title>
        <authorList>
            <person name="Singleton C.M."/>
            <person name="Petriglieri F."/>
            <person name="Kristensen J.M."/>
            <person name="Kirkegaard R.H."/>
            <person name="Michaelsen T.Y."/>
            <person name="Andersen M.H."/>
            <person name="Karst S.M."/>
            <person name="Dueholm M.S."/>
            <person name="Nielsen P.H."/>
            <person name="Albertsen M."/>
        </authorList>
    </citation>
    <scope>NUCLEOTIDE SEQUENCE</scope>
    <source>
        <strain evidence="8">Bjer_18-Q3-R1-45_BAT3C.347</strain>
    </source>
</reference>
<evidence type="ECO:0000256" key="6">
    <source>
        <dbReference type="HAMAP-Rule" id="MF_02205"/>
    </source>
</evidence>
<dbReference type="SMART" id="SM00491">
    <property type="entry name" value="HELICc2"/>
    <property type="match status" value="1"/>
</dbReference>
<dbReference type="Gene3D" id="3.40.50.300">
    <property type="entry name" value="P-loop containing nucleotide triphosphate hydrolases"/>
    <property type="match status" value="2"/>
</dbReference>
<feature type="binding site" evidence="6">
    <location>
        <position position="129"/>
    </location>
    <ligand>
        <name>[4Fe-4S] cluster</name>
        <dbReference type="ChEBI" id="CHEBI:49883"/>
    </ligand>
</feature>
<keyword evidence="5 6" id="KW-0238">DNA-binding</keyword>
<keyword evidence="6" id="KW-0408">Iron</keyword>
<dbReference type="GO" id="GO:0005524">
    <property type="term" value="F:ATP binding"/>
    <property type="evidence" value="ECO:0007669"/>
    <property type="project" value="UniProtKB-UniRule"/>
</dbReference>